<dbReference type="SUPFAM" id="SSF55418">
    <property type="entry name" value="eIF4e-like"/>
    <property type="match status" value="1"/>
</dbReference>
<evidence type="ECO:0000256" key="5">
    <source>
        <dbReference type="ARBA" id="ARBA00022917"/>
    </source>
</evidence>
<dbReference type="GO" id="GO:0016281">
    <property type="term" value="C:eukaryotic translation initiation factor 4F complex"/>
    <property type="evidence" value="ECO:0007669"/>
    <property type="project" value="TreeGrafter"/>
</dbReference>
<dbReference type="PROSITE" id="PS00813">
    <property type="entry name" value="IF4E"/>
    <property type="match status" value="1"/>
</dbReference>
<dbReference type="AlphaFoldDB" id="A0A6A3AZK9"/>
<evidence type="ECO:0000256" key="6">
    <source>
        <dbReference type="ARBA" id="ARBA00023157"/>
    </source>
</evidence>
<dbReference type="GO" id="GO:0003743">
    <property type="term" value="F:translation initiation factor activity"/>
    <property type="evidence" value="ECO:0007669"/>
    <property type="project" value="UniProtKB-KW"/>
</dbReference>
<dbReference type="GO" id="GO:0000340">
    <property type="term" value="F:RNA 7-methylguanosine cap binding"/>
    <property type="evidence" value="ECO:0007669"/>
    <property type="project" value="TreeGrafter"/>
</dbReference>
<accession>A0A6A3AZK9</accession>
<dbReference type="Proteomes" id="UP000436088">
    <property type="component" value="Unassembled WGS sequence"/>
</dbReference>
<keyword evidence="5 11" id="KW-0648">Protein biosynthesis</keyword>
<evidence type="ECO:0000256" key="9">
    <source>
        <dbReference type="ARBA" id="ARBA00041073"/>
    </source>
</evidence>
<keyword evidence="3" id="KW-0810">Translation regulation</keyword>
<evidence type="ECO:0000313" key="14">
    <source>
        <dbReference type="Proteomes" id="UP000436088"/>
    </source>
</evidence>
<keyword evidence="4 11" id="KW-0694">RNA-binding</keyword>
<dbReference type="InterPro" id="IPR019770">
    <property type="entry name" value="TIF_eIF_4E_CS"/>
</dbReference>
<evidence type="ECO:0000256" key="1">
    <source>
        <dbReference type="ARBA" id="ARBA00009860"/>
    </source>
</evidence>
<dbReference type="Gene3D" id="3.30.760.10">
    <property type="entry name" value="RNA Cap, Translation Initiation Factor Eif4e"/>
    <property type="match status" value="1"/>
</dbReference>
<sequence>MGIEENLKSLSINEEENKNPNPNLKDEEDEELEEGKIAGEEDDTTSLKPNRSKLLGVVLFAPSTLSLPSNNSGAAIWYYASNDTSNTWETVEKYNHIHWKNVYFMDLGAAYCRVMLPRILFRLNWMFSNWVCKSGYSDFRVPDFRVTGTSGSTISRPVSRPGCYGYPIIGYPDFVGTRLYNNIHHPSKLAVGADFHCFKHKIEPKWEDPVCANGGKWTVTFQKGKSDTSWLYTLLALIGEQFEYGDEICGAVVSVRGKQERIALWTKNAANETAQMSIGNQWKELLDYNETIGFIFHEDAKKHDRGAKNRYTV</sequence>
<dbReference type="InterPro" id="IPR001040">
    <property type="entry name" value="TIF_eIF_4E"/>
</dbReference>
<evidence type="ECO:0000256" key="11">
    <source>
        <dbReference type="RuleBase" id="RU004374"/>
    </source>
</evidence>
<evidence type="ECO:0000256" key="10">
    <source>
        <dbReference type="ARBA" id="ARBA00041713"/>
    </source>
</evidence>
<evidence type="ECO:0000256" key="4">
    <source>
        <dbReference type="ARBA" id="ARBA00022884"/>
    </source>
</evidence>
<dbReference type="PANTHER" id="PTHR11960">
    <property type="entry name" value="EUKARYOTIC TRANSLATION INITIATION FACTOR 4E RELATED"/>
    <property type="match status" value="1"/>
</dbReference>
<reference evidence="13" key="1">
    <citation type="submission" date="2019-09" db="EMBL/GenBank/DDBJ databases">
        <title>Draft genome information of white flower Hibiscus syriacus.</title>
        <authorList>
            <person name="Kim Y.-M."/>
        </authorList>
    </citation>
    <scope>NUCLEOTIDE SEQUENCE [LARGE SCALE GENOMIC DNA]</scope>
    <source>
        <strain evidence="13">YM2019G1</strain>
    </source>
</reference>
<dbReference type="FunFam" id="3.30.760.10:FF:000003">
    <property type="entry name" value="Eukaryotic translation initiation factor 4E"/>
    <property type="match status" value="1"/>
</dbReference>
<dbReference type="GO" id="GO:0009615">
    <property type="term" value="P:response to virus"/>
    <property type="evidence" value="ECO:0007669"/>
    <property type="project" value="UniProtKB-ARBA"/>
</dbReference>
<dbReference type="EMBL" id="VEPZ02000937">
    <property type="protein sequence ID" value="KAE8709078.1"/>
    <property type="molecule type" value="Genomic_DNA"/>
</dbReference>
<protein>
    <recommendedName>
        <fullName evidence="9">Eukaryotic translation initiation factor 4E-1</fullName>
    </recommendedName>
    <alternativeName>
        <fullName evidence="8">eIF-4F 25 kDa subunit</fullName>
    </alternativeName>
    <alternativeName>
        <fullName evidence="10">eIF-4F p26 subunit</fullName>
    </alternativeName>
    <alternativeName>
        <fullName evidence="7">mRNA cap-binding protein</fullName>
    </alternativeName>
</protein>
<dbReference type="PANTHER" id="PTHR11960:SF8">
    <property type="entry name" value="EUKARYOTIC TRANSLATION INITIATION FACTOR 4E1-RELATED"/>
    <property type="match status" value="1"/>
</dbReference>
<keyword evidence="2 11" id="KW-0396">Initiation factor</keyword>
<comment type="caution">
    <text evidence="13">The sequence shown here is derived from an EMBL/GenBank/DDBJ whole genome shotgun (WGS) entry which is preliminary data.</text>
</comment>
<keyword evidence="6" id="KW-1015">Disulfide bond</keyword>
<evidence type="ECO:0000256" key="7">
    <source>
        <dbReference type="ARBA" id="ARBA00030245"/>
    </source>
</evidence>
<organism evidence="13 14">
    <name type="scientific">Hibiscus syriacus</name>
    <name type="common">Rose of Sharon</name>
    <dbReference type="NCBI Taxonomy" id="106335"/>
    <lineage>
        <taxon>Eukaryota</taxon>
        <taxon>Viridiplantae</taxon>
        <taxon>Streptophyta</taxon>
        <taxon>Embryophyta</taxon>
        <taxon>Tracheophyta</taxon>
        <taxon>Spermatophyta</taxon>
        <taxon>Magnoliopsida</taxon>
        <taxon>eudicotyledons</taxon>
        <taxon>Gunneridae</taxon>
        <taxon>Pentapetalae</taxon>
        <taxon>rosids</taxon>
        <taxon>malvids</taxon>
        <taxon>Malvales</taxon>
        <taxon>Malvaceae</taxon>
        <taxon>Malvoideae</taxon>
        <taxon>Hibiscus</taxon>
    </lineage>
</organism>
<evidence type="ECO:0000313" key="13">
    <source>
        <dbReference type="EMBL" id="KAE8709078.1"/>
    </source>
</evidence>
<dbReference type="InterPro" id="IPR023398">
    <property type="entry name" value="TIF_eIF4e-like"/>
</dbReference>
<proteinExistence type="inferred from homology"/>
<comment type="similarity">
    <text evidence="1 11">Belongs to the eukaryotic initiation factor 4E family.</text>
</comment>
<evidence type="ECO:0000256" key="12">
    <source>
        <dbReference type="SAM" id="MobiDB-lite"/>
    </source>
</evidence>
<evidence type="ECO:0000256" key="2">
    <source>
        <dbReference type="ARBA" id="ARBA00022540"/>
    </source>
</evidence>
<evidence type="ECO:0000256" key="3">
    <source>
        <dbReference type="ARBA" id="ARBA00022845"/>
    </source>
</evidence>
<feature type="region of interest" description="Disordered" evidence="12">
    <location>
        <begin position="1"/>
        <end position="46"/>
    </location>
</feature>
<name>A0A6A3AZK9_HIBSY</name>
<dbReference type="Pfam" id="PF01652">
    <property type="entry name" value="IF4E"/>
    <property type="match status" value="1"/>
</dbReference>
<dbReference type="GO" id="GO:0006417">
    <property type="term" value="P:regulation of translation"/>
    <property type="evidence" value="ECO:0007669"/>
    <property type="project" value="UniProtKB-KW"/>
</dbReference>
<keyword evidence="14" id="KW-1185">Reference proteome</keyword>
<evidence type="ECO:0000256" key="8">
    <source>
        <dbReference type="ARBA" id="ARBA00032656"/>
    </source>
</evidence>
<gene>
    <name evidence="13" type="ORF">F3Y22_tig00110332pilonHSYRG00855</name>
</gene>